<dbReference type="EMBL" id="FCOC02000017">
    <property type="protein sequence ID" value="SAL43370.1"/>
    <property type="molecule type" value="Genomic_DNA"/>
</dbReference>
<feature type="domain" description="TniQ" evidence="1">
    <location>
        <begin position="12"/>
        <end position="162"/>
    </location>
</feature>
<dbReference type="Pfam" id="PF15978">
    <property type="entry name" value="TnsD"/>
    <property type="match status" value="1"/>
</dbReference>
<protein>
    <submittedName>
        <fullName evidence="3">Uncharacterized protein</fullName>
    </submittedName>
</protein>
<dbReference type="AlphaFoldDB" id="A0A158HIA3"/>
<evidence type="ECO:0000259" key="2">
    <source>
        <dbReference type="Pfam" id="PF15978"/>
    </source>
</evidence>
<name>A0A158HIA3_CABSO</name>
<dbReference type="Pfam" id="PF06527">
    <property type="entry name" value="TniQ"/>
    <property type="match status" value="1"/>
</dbReference>
<accession>A0A158HIA3</accession>
<evidence type="ECO:0000313" key="3">
    <source>
        <dbReference type="EMBL" id="SAL43370.1"/>
    </source>
</evidence>
<gene>
    <name evidence="3" type="ORF">AWB64_04602</name>
</gene>
<feature type="domain" description="Transposon Tn7 transposition protein TnsD C-terminal" evidence="2">
    <location>
        <begin position="214"/>
        <end position="466"/>
    </location>
</feature>
<proteinExistence type="predicted"/>
<reference evidence="3 4" key="1">
    <citation type="submission" date="2016-01" db="EMBL/GenBank/DDBJ databases">
        <authorList>
            <person name="Oliw E.H."/>
        </authorList>
    </citation>
    <scope>NUCLEOTIDE SEQUENCE [LARGE SCALE GENOMIC DNA]</scope>
    <source>
        <strain evidence="3">LMG 22029</strain>
    </source>
</reference>
<dbReference type="InterPro" id="IPR032750">
    <property type="entry name" value="TnsD_C"/>
</dbReference>
<dbReference type="Proteomes" id="UP000054893">
    <property type="component" value="Unassembled WGS sequence"/>
</dbReference>
<sequence>MRADECMVYPLPAFPDGELVNPFVRRVNEMHDFASFQQLSRRFLARKPGLDGMPSCLAEFHASVGHLYCDIHTLLQRHTHYHYYCRGLPDSRVAEQRARLLGKLHGPVRLCRLPVMLTPSEGEYLVCPECERESVAVYGFGYVHRVHVAPFVSVCARHRRPLDSSSRQGLLFDQYCRSTPTEYQLSKAVEFANRSIECIEDDIVGGLYQKSCVRQSLTDSGWITASGRMRLDALIDTFVCFYSGAFVDIRLMLLTSSHEHVGNALRALMRDDRAMHPAWCILMAWFARDCSFASLVSRKAIEQVSEQADAGHAPAVDAGTVRNLLSQHGTLTKVAEVLHTSVHQVSLLCRLAGIESSVRSKVLDDSMLESIVTLLKAGKKPVDVSRVTRLSITTIYRVIAAIPDLAFPRDHAALDRIEKTKQAWLALVEQFPHEGVSSLRRRDPASYARLRRAAHPWLKQHSPRDVRCRPRATPVRNVTLLRILGVAAKVASSRFRNGAGRPVRSSSFRMWTSLGLSEYAWNSSSLAAGAHTELEARRDFLMNRVRWALRKSSVQDGMPVWRMAKATGLRKSTIEQLILGTHGSK</sequence>
<organism evidence="3 4">
    <name type="scientific">Caballeronia sordidicola</name>
    <name type="common">Burkholderia sordidicola</name>
    <dbReference type="NCBI Taxonomy" id="196367"/>
    <lineage>
        <taxon>Bacteria</taxon>
        <taxon>Pseudomonadati</taxon>
        <taxon>Pseudomonadota</taxon>
        <taxon>Betaproteobacteria</taxon>
        <taxon>Burkholderiales</taxon>
        <taxon>Burkholderiaceae</taxon>
        <taxon>Caballeronia</taxon>
    </lineage>
</organism>
<evidence type="ECO:0000313" key="4">
    <source>
        <dbReference type="Proteomes" id="UP000054893"/>
    </source>
</evidence>
<evidence type="ECO:0000259" key="1">
    <source>
        <dbReference type="Pfam" id="PF06527"/>
    </source>
</evidence>
<dbReference type="InterPro" id="IPR009492">
    <property type="entry name" value="TniQ"/>
</dbReference>